<keyword evidence="1" id="KW-0812">Transmembrane</keyword>
<feature type="transmembrane region" description="Helical" evidence="1">
    <location>
        <begin position="308"/>
        <end position="328"/>
    </location>
</feature>
<dbReference type="EMBL" id="BIFQ01000002">
    <property type="protein sequence ID" value="GCE09040.1"/>
    <property type="molecule type" value="Genomic_DNA"/>
</dbReference>
<dbReference type="AlphaFoldDB" id="A0A401ZQE8"/>
<dbReference type="Proteomes" id="UP000287224">
    <property type="component" value="Unassembled WGS sequence"/>
</dbReference>
<accession>A0A401ZQE8</accession>
<feature type="transmembrane region" description="Helical" evidence="1">
    <location>
        <begin position="6"/>
        <end position="28"/>
    </location>
</feature>
<keyword evidence="1" id="KW-0472">Membrane</keyword>
<feature type="transmembrane region" description="Helical" evidence="1">
    <location>
        <begin position="67"/>
        <end position="87"/>
    </location>
</feature>
<comment type="caution">
    <text evidence="2">The sequence shown here is derived from an EMBL/GenBank/DDBJ whole genome shotgun (WGS) entry which is preliminary data.</text>
</comment>
<sequence>MPLELLFFLCLQFIFIIINFGVGMIGFARSRKVLQESLTTPNQEGLPIHGFMRYITRRNRVVRQSNTMNALVLVSGIVLLGISFVQMPDLLVHGQIVAINNNDSQTFINFVIIVFLGIFCAPLLGLSIGGNIAILLINIFVDVHAIEFFHVSSLSRQAFAAVRLKYILSVSLPLIILLESVTLIATLTGQSFSILIVILTYIIAIVCMRTFFGARLLKAVNNLQPIEQTSWAYLQPRIVAWSRLAGVEFREVLIQADALGTNIRIRGRQKPVLILGEWLLRYTDWRQQDAMLCIEIALVRKKVLTWSLWRTICLLTSFSILIGLFIVLQMDGGLLDVLTLTTSVFLTLLVVLLINRFFRKKMHALYQDADCIACYFTGDPMAAMVALTTVQALNGVQSTQSTVTIPSANNRLQQLDQLARQPWPRAPYASKPVPAITPVMFGPYQLSTSIDQQSEPAPLPTAPYVPLV</sequence>
<reference evidence="3" key="1">
    <citation type="submission" date="2018-12" db="EMBL/GenBank/DDBJ databases">
        <title>Tengunoibacter tsumagoiensis gen. nov., sp. nov., Dictyobacter kobayashii sp. nov., D. alpinus sp. nov., and D. joshuensis sp. nov. and description of Dictyobacteraceae fam. nov. within the order Ktedonobacterales isolated from Tengu-no-mugimeshi.</title>
        <authorList>
            <person name="Wang C.M."/>
            <person name="Zheng Y."/>
            <person name="Sakai Y."/>
            <person name="Toyoda A."/>
            <person name="Minakuchi Y."/>
            <person name="Abe K."/>
            <person name="Yokota A."/>
            <person name="Yabe S."/>
        </authorList>
    </citation>
    <scope>NUCLEOTIDE SEQUENCE [LARGE SCALE GENOMIC DNA]</scope>
    <source>
        <strain evidence="3">S-27</strain>
    </source>
</reference>
<evidence type="ECO:0000313" key="3">
    <source>
        <dbReference type="Proteomes" id="UP000287224"/>
    </source>
</evidence>
<gene>
    <name evidence="2" type="ORF">KDAU_63690</name>
</gene>
<evidence type="ECO:0000256" key="1">
    <source>
        <dbReference type="SAM" id="Phobius"/>
    </source>
</evidence>
<feature type="transmembrane region" description="Helical" evidence="1">
    <location>
        <begin position="334"/>
        <end position="354"/>
    </location>
</feature>
<proteinExistence type="predicted"/>
<keyword evidence="3" id="KW-1185">Reference proteome</keyword>
<evidence type="ECO:0000313" key="2">
    <source>
        <dbReference type="EMBL" id="GCE09040.1"/>
    </source>
</evidence>
<feature type="transmembrane region" description="Helical" evidence="1">
    <location>
        <begin position="107"/>
        <end position="140"/>
    </location>
</feature>
<dbReference type="RefSeq" id="WP_126601489.1">
    <property type="nucleotide sequence ID" value="NZ_BIFQ01000002.1"/>
</dbReference>
<name>A0A401ZQE8_9CHLR</name>
<organism evidence="2 3">
    <name type="scientific">Dictyobacter aurantiacus</name>
    <dbReference type="NCBI Taxonomy" id="1936993"/>
    <lineage>
        <taxon>Bacteria</taxon>
        <taxon>Bacillati</taxon>
        <taxon>Chloroflexota</taxon>
        <taxon>Ktedonobacteria</taxon>
        <taxon>Ktedonobacterales</taxon>
        <taxon>Dictyobacteraceae</taxon>
        <taxon>Dictyobacter</taxon>
    </lineage>
</organism>
<keyword evidence="1" id="KW-1133">Transmembrane helix</keyword>
<feature type="transmembrane region" description="Helical" evidence="1">
    <location>
        <begin position="166"/>
        <end position="186"/>
    </location>
</feature>
<dbReference type="OrthoDB" id="168211at2"/>
<feature type="transmembrane region" description="Helical" evidence="1">
    <location>
        <begin position="192"/>
        <end position="212"/>
    </location>
</feature>
<protein>
    <submittedName>
        <fullName evidence="2">Uncharacterized protein</fullName>
    </submittedName>
</protein>